<dbReference type="SUPFAM" id="SSF48452">
    <property type="entry name" value="TPR-like"/>
    <property type="match status" value="1"/>
</dbReference>
<dbReference type="PANTHER" id="PTHR43630:SF2">
    <property type="entry name" value="GLYCOSYLTRANSFERASE"/>
    <property type="match status" value="1"/>
</dbReference>
<sequence>MELVITEKQEKQTICLNMIVKNESRIIADTLRKLCDKIKFDFWVICDTGSTDNTIEVIKDFFKKENIDGEIFCHEWKDFGHNRSLALAAAYQKTDYVLIFDADDEIVGDFKLPDKLIYDDYQFQFGNCIDNNCYVRSLLVNNRKKWIYVGVLHEVIVPYQHQPTNYVINGNYYTVSGRSGDRNTNNPDKYLKDAKILEKAYYEAVEKKDDIFNRYAFYCANSYKDHGDHENAIIWYTKTLTHNNWSQEKYICCLRLHDCYKALNKPEMAYYYCVKSFNYDSERGEGLYQLVQHYCCEGNNEIAYAYYTLMKDYLENRYLNTQQGSKLFIDNNVLNFFLPYYMIIVSEKTRNFQSGIKMFSIIFNKKAKGIANFYLGCMLYNLQFFIDKLIQEEKESFFKSFQEYVNFLEEIHYPLHECEIMTKYEVYGIKTKNTIQNQHFSVDECKKSNKVLFYTGWAGEKWNLTYSLTNALGGSETAVAYLSSNFPKNYEIYVAGDVQEETVDNIHYIHNFNLPNFLKTNAVHTIIISRYIGFLELFSFFSTYQLYLWAHDTIFHAFGSSNLNDQQILNKWNFKITNVVCLTEWHKEHFSERYPIIKNKIVTINNGLRNELFTYPLNEKIHKSFVYSSCSERGLGRLLALWPKIIEKWPEATLKISSYNNFPKDESEIKMSEIIKEYPSIEHMGKLGRSDLYKLMATSEYWLYPSYWPETSCITALEMLRTEVICVYYPVAGLTNTMQDYGIPIKENEELDVLFSITEEQKDILRFTGRKYAESCSWKNRANVWTDMMFGNEINDKIKIINLERRPDRKEKMIEQLKEKNVTNYEFVRAVDGKELKPTDEIKELFDGNCFFYRRSVIGCALSHVNLWKQLIADETSDYYIIIEDDVTLADNFSDKLNIALRKFKEKEADFLYLGAFSIKEQNNYINKLDIIKRTGEKCECTWGYVISKSGCKKMLNYFKYNAIRQAIDYSAYYTNNIENLYYLNESIVSAQSFHYEGNVDSDIQNNMDFLNFF</sequence>
<dbReference type="AlphaFoldDB" id="A0A6C0CWR5"/>
<dbReference type="Pfam" id="PF01755">
    <property type="entry name" value="Glyco_transf_25"/>
    <property type="match status" value="1"/>
</dbReference>
<dbReference type="Gene3D" id="3.90.550.10">
    <property type="entry name" value="Spore Coat Polysaccharide Biosynthesis Protein SpsA, Chain A"/>
    <property type="match status" value="1"/>
</dbReference>
<dbReference type="Pfam" id="PF00535">
    <property type="entry name" value="Glycos_transf_2"/>
    <property type="match status" value="1"/>
</dbReference>
<organism evidence="3">
    <name type="scientific">viral metagenome</name>
    <dbReference type="NCBI Taxonomy" id="1070528"/>
    <lineage>
        <taxon>unclassified sequences</taxon>
        <taxon>metagenomes</taxon>
        <taxon>organismal metagenomes</taxon>
    </lineage>
</organism>
<reference evidence="3" key="1">
    <citation type="journal article" date="2020" name="Nature">
        <title>Giant virus diversity and host interactions through global metagenomics.</title>
        <authorList>
            <person name="Schulz F."/>
            <person name="Roux S."/>
            <person name="Paez-Espino D."/>
            <person name="Jungbluth S."/>
            <person name="Walsh D.A."/>
            <person name="Denef V.J."/>
            <person name="McMahon K.D."/>
            <person name="Konstantinidis K.T."/>
            <person name="Eloe-Fadrosh E.A."/>
            <person name="Kyrpides N.C."/>
            <person name="Woyke T."/>
        </authorList>
    </citation>
    <scope>NUCLEOTIDE SEQUENCE</scope>
    <source>
        <strain evidence="3">GVMAG-M-3300022752-66</strain>
    </source>
</reference>
<dbReference type="InterPro" id="IPR001173">
    <property type="entry name" value="Glyco_trans_2-like"/>
</dbReference>
<dbReference type="CDD" id="cd06532">
    <property type="entry name" value="Glyco_transf_25"/>
    <property type="match status" value="1"/>
</dbReference>
<dbReference type="InterPro" id="IPR011990">
    <property type="entry name" value="TPR-like_helical_dom_sf"/>
</dbReference>
<dbReference type="InterPro" id="IPR002654">
    <property type="entry name" value="Glyco_trans_25"/>
</dbReference>
<proteinExistence type="predicted"/>
<evidence type="ECO:0000313" key="3">
    <source>
        <dbReference type="EMBL" id="QHT08380.1"/>
    </source>
</evidence>
<evidence type="ECO:0000259" key="1">
    <source>
        <dbReference type="Pfam" id="PF00535"/>
    </source>
</evidence>
<accession>A0A6C0CWR5</accession>
<name>A0A6C0CWR5_9ZZZZ</name>
<feature type="domain" description="Glycosyltransferase 2-like" evidence="1">
    <location>
        <begin position="18"/>
        <end position="108"/>
    </location>
</feature>
<dbReference type="Gene3D" id="1.25.40.10">
    <property type="entry name" value="Tetratricopeptide repeat domain"/>
    <property type="match status" value="1"/>
</dbReference>
<dbReference type="Gene3D" id="3.40.50.2000">
    <property type="entry name" value="Glycogen Phosphorylase B"/>
    <property type="match status" value="1"/>
</dbReference>
<protein>
    <submittedName>
        <fullName evidence="3">Uncharacterized protein</fullName>
    </submittedName>
</protein>
<dbReference type="SUPFAM" id="SSF53756">
    <property type="entry name" value="UDP-Glycosyltransferase/glycogen phosphorylase"/>
    <property type="match status" value="1"/>
</dbReference>
<dbReference type="EMBL" id="MN739494">
    <property type="protein sequence ID" value="QHT08380.1"/>
    <property type="molecule type" value="Genomic_DNA"/>
</dbReference>
<evidence type="ECO:0000259" key="2">
    <source>
        <dbReference type="Pfam" id="PF01755"/>
    </source>
</evidence>
<feature type="domain" description="Glycosyl transferase family 25" evidence="2">
    <location>
        <begin position="797"/>
        <end position="961"/>
    </location>
</feature>
<dbReference type="InterPro" id="IPR029044">
    <property type="entry name" value="Nucleotide-diphossugar_trans"/>
</dbReference>
<dbReference type="PANTHER" id="PTHR43630">
    <property type="entry name" value="POLY-BETA-1,6-N-ACETYL-D-GLUCOSAMINE SYNTHASE"/>
    <property type="match status" value="1"/>
</dbReference>
<dbReference type="SUPFAM" id="SSF53448">
    <property type="entry name" value="Nucleotide-diphospho-sugar transferases"/>
    <property type="match status" value="1"/>
</dbReference>